<keyword evidence="4" id="KW-1003">Cell membrane</keyword>
<feature type="transmembrane region" description="Helical" evidence="13">
    <location>
        <begin position="325"/>
        <end position="350"/>
    </location>
</feature>
<evidence type="ECO:0000256" key="4">
    <source>
        <dbReference type="ARBA" id="ARBA00022475"/>
    </source>
</evidence>
<dbReference type="InterPro" id="IPR051163">
    <property type="entry name" value="Sodium:Solute_Symporter_SSF"/>
</dbReference>
<evidence type="ECO:0000256" key="2">
    <source>
        <dbReference type="ARBA" id="ARBA00006434"/>
    </source>
</evidence>
<dbReference type="InterPro" id="IPR038377">
    <property type="entry name" value="Na/Glc_symporter_sf"/>
</dbReference>
<organism evidence="14 15">
    <name type="scientific">Patiria miniata</name>
    <name type="common">Bat star</name>
    <name type="synonym">Asterina miniata</name>
    <dbReference type="NCBI Taxonomy" id="46514"/>
    <lineage>
        <taxon>Eukaryota</taxon>
        <taxon>Metazoa</taxon>
        <taxon>Echinodermata</taxon>
        <taxon>Eleutherozoa</taxon>
        <taxon>Asterozoa</taxon>
        <taxon>Asteroidea</taxon>
        <taxon>Valvatacea</taxon>
        <taxon>Valvatida</taxon>
        <taxon>Asterinidae</taxon>
        <taxon>Patiria</taxon>
    </lineage>
</organism>
<sequence length="620" mass="66907">MEGKFGSRVFFQAADYVVCGLMLLAMMGIGLYYGFSGGHQRTSSEYILANRKMTVVPVTLSLLASFISVISVQGVPSDIYYHGPSVNWVLIPKLVGGVLAAMFYMPLYYRLGMTSVYEYLELRFNNVVKICGVVSFLLFTFSYLGVVTYTACTAVAAATGISVEVAIIGACVICSIYTVIGGIKAILWTDSLQMILMVVAVIAILIKGSIDVGGFSNAWRVAYEGGRTNFFSFTLDLTEFYNGLGFIIGQIPHSTFMINNQYMVQRFVMCKSEAVARASIIGYVAGMFIFYALLSMAGWAIYAYYEGCDPTTLGYTTKNDQIMPYFIVDAFGHIPAAPGMLLTGVFGAALSTMSSVLNANATLVGEHFVKPFWKGLPDTTYTIILKVLVVLFSFTALGSAFLVPILGDAIPMMMTLNGCFQGTVLALYLLGAFVPRCGSKGAIAGYTVGLVLGLTLSIGKVVYPSTSPNLPLSADKCLNETFFGDNGVTYSMTMLDANVTVPFQNSDSPDTPTFFTLSKIWYGFVITASTMIVAIIVTLVTGENVTSQLDPQLVYWKIQSNLTSSEDKKNLEDSNLVELLDGGLDSNAGPSRQESANDSESHTIGIPTISSQTAIIDTVC</sequence>
<feature type="transmembrane region" description="Helical" evidence="13">
    <location>
        <begin position="55"/>
        <end position="76"/>
    </location>
</feature>
<dbReference type="GO" id="GO:0015293">
    <property type="term" value="F:symporter activity"/>
    <property type="evidence" value="ECO:0007669"/>
    <property type="project" value="TreeGrafter"/>
</dbReference>
<name>A0A913YWK0_PATMI</name>
<reference evidence="14" key="1">
    <citation type="submission" date="2022-11" db="UniProtKB">
        <authorList>
            <consortium name="EnsemblMetazoa"/>
        </authorList>
    </citation>
    <scope>IDENTIFICATION</scope>
</reference>
<evidence type="ECO:0000256" key="10">
    <source>
        <dbReference type="ARBA" id="ARBA00023201"/>
    </source>
</evidence>
<dbReference type="RefSeq" id="XP_038044169.1">
    <property type="nucleotide sequence ID" value="XM_038188241.1"/>
</dbReference>
<keyword evidence="15" id="KW-1185">Reference proteome</keyword>
<comment type="similarity">
    <text evidence="2 11">Belongs to the sodium:solute symporter (SSF) (TC 2.A.21) family.</text>
</comment>
<dbReference type="Gene3D" id="1.20.1730.10">
    <property type="entry name" value="Sodium/glucose cotransporter"/>
    <property type="match status" value="1"/>
</dbReference>
<feature type="transmembrane region" description="Helical" evidence="13">
    <location>
        <begin position="409"/>
        <end position="431"/>
    </location>
</feature>
<feature type="transmembrane region" description="Helical" evidence="13">
    <location>
        <begin position="13"/>
        <end position="35"/>
    </location>
</feature>
<feature type="transmembrane region" description="Helical" evidence="13">
    <location>
        <begin position="130"/>
        <end position="149"/>
    </location>
</feature>
<keyword evidence="5 13" id="KW-0812">Transmembrane</keyword>
<feature type="transmembrane region" description="Helical" evidence="13">
    <location>
        <begin position="155"/>
        <end position="180"/>
    </location>
</feature>
<comment type="subcellular location">
    <subcellularLocation>
        <location evidence="1">Cell membrane</location>
        <topology evidence="1">Multi-pass membrane protein</topology>
    </subcellularLocation>
</comment>
<dbReference type="Pfam" id="PF00474">
    <property type="entry name" value="SSF"/>
    <property type="match status" value="1"/>
</dbReference>
<feature type="transmembrane region" description="Helical" evidence="13">
    <location>
        <begin position="88"/>
        <end position="109"/>
    </location>
</feature>
<dbReference type="AlphaFoldDB" id="A0A913YWK0"/>
<keyword evidence="8" id="KW-0406">Ion transport</keyword>
<keyword evidence="10" id="KW-0739">Sodium transport</keyword>
<evidence type="ECO:0000256" key="1">
    <source>
        <dbReference type="ARBA" id="ARBA00004651"/>
    </source>
</evidence>
<evidence type="ECO:0008006" key="16">
    <source>
        <dbReference type="Google" id="ProtNLM"/>
    </source>
</evidence>
<feature type="transmembrane region" description="Helical" evidence="13">
    <location>
        <begin position="280"/>
        <end position="305"/>
    </location>
</feature>
<proteinExistence type="inferred from homology"/>
<evidence type="ECO:0000256" key="3">
    <source>
        <dbReference type="ARBA" id="ARBA00022448"/>
    </source>
</evidence>
<evidence type="ECO:0000313" key="14">
    <source>
        <dbReference type="EnsemblMetazoa" id="XP_038044169.1"/>
    </source>
</evidence>
<dbReference type="PANTHER" id="PTHR42985:SF40">
    <property type="entry name" value="LD47995P-RELATED"/>
    <property type="match status" value="1"/>
</dbReference>
<dbReference type="EnsemblMetazoa" id="XM_038188241.1">
    <property type="protein sequence ID" value="XP_038044169.1"/>
    <property type="gene ID" value="LOC119718822"/>
</dbReference>
<evidence type="ECO:0000256" key="11">
    <source>
        <dbReference type="RuleBase" id="RU362091"/>
    </source>
</evidence>
<evidence type="ECO:0000256" key="6">
    <source>
        <dbReference type="ARBA" id="ARBA00022989"/>
    </source>
</evidence>
<evidence type="ECO:0000256" key="5">
    <source>
        <dbReference type="ARBA" id="ARBA00022692"/>
    </source>
</evidence>
<evidence type="ECO:0000256" key="8">
    <source>
        <dbReference type="ARBA" id="ARBA00023065"/>
    </source>
</evidence>
<feature type="transmembrane region" description="Helical" evidence="13">
    <location>
        <begin position="383"/>
        <end position="403"/>
    </location>
</feature>
<evidence type="ECO:0000256" key="7">
    <source>
        <dbReference type="ARBA" id="ARBA00023053"/>
    </source>
</evidence>
<evidence type="ECO:0000313" key="15">
    <source>
        <dbReference type="Proteomes" id="UP000887568"/>
    </source>
</evidence>
<dbReference type="PANTHER" id="PTHR42985">
    <property type="entry name" value="SODIUM-COUPLED MONOCARBOXYLATE TRANSPORTER"/>
    <property type="match status" value="1"/>
</dbReference>
<dbReference type="NCBIfam" id="TIGR00813">
    <property type="entry name" value="sss"/>
    <property type="match status" value="1"/>
</dbReference>
<protein>
    <recommendedName>
        <fullName evidence="16">Sodium-coupled monocarboxylate transporter 1</fullName>
    </recommendedName>
</protein>
<feature type="transmembrane region" description="Helical" evidence="13">
    <location>
        <begin position="192"/>
        <end position="210"/>
    </location>
</feature>
<evidence type="ECO:0000256" key="9">
    <source>
        <dbReference type="ARBA" id="ARBA00023136"/>
    </source>
</evidence>
<keyword evidence="3" id="KW-0813">Transport</keyword>
<feature type="transmembrane region" description="Helical" evidence="13">
    <location>
        <begin position="240"/>
        <end position="259"/>
    </location>
</feature>
<evidence type="ECO:0000256" key="13">
    <source>
        <dbReference type="SAM" id="Phobius"/>
    </source>
</evidence>
<dbReference type="OMA" id="MCKSEAV"/>
<dbReference type="GeneID" id="119718822"/>
<evidence type="ECO:0000256" key="12">
    <source>
        <dbReference type="SAM" id="MobiDB-lite"/>
    </source>
</evidence>
<dbReference type="OrthoDB" id="6132759at2759"/>
<keyword evidence="9 13" id="KW-0472">Membrane</keyword>
<keyword evidence="6 13" id="KW-1133">Transmembrane helix</keyword>
<feature type="compositionally biased region" description="Polar residues" evidence="12">
    <location>
        <begin position="588"/>
        <end position="598"/>
    </location>
</feature>
<dbReference type="GO" id="GO:0006814">
    <property type="term" value="P:sodium ion transport"/>
    <property type="evidence" value="ECO:0007669"/>
    <property type="project" value="UniProtKB-KW"/>
</dbReference>
<accession>A0A913YWK0</accession>
<dbReference type="InterPro" id="IPR001734">
    <property type="entry name" value="Na/solute_symporter"/>
</dbReference>
<dbReference type="Proteomes" id="UP000887568">
    <property type="component" value="Unplaced"/>
</dbReference>
<dbReference type="PROSITE" id="PS50283">
    <property type="entry name" value="NA_SOLUT_SYMP_3"/>
    <property type="match status" value="1"/>
</dbReference>
<feature type="transmembrane region" description="Helical" evidence="13">
    <location>
        <begin position="443"/>
        <end position="463"/>
    </location>
</feature>
<feature type="region of interest" description="Disordered" evidence="12">
    <location>
        <begin position="582"/>
        <end position="604"/>
    </location>
</feature>
<keyword evidence="7" id="KW-0915">Sodium</keyword>
<feature type="transmembrane region" description="Helical" evidence="13">
    <location>
        <begin position="520"/>
        <end position="540"/>
    </location>
</feature>
<dbReference type="GO" id="GO:0005886">
    <property type="term" value="C:plasma membrane"/>
    <property type="evidence" value="ECO:0007669"/>
    <property type="project" value="UniProtKB-SubCell"/>
</dbReference>